<feature type="region of interest" description="Disordered" evidence="1">
    <location>
        <begin position="1"/>
        <end position="31"/>
    </location>
</feature>
<gene>
    <name evidence="2" type="ORF">SAMN05445850_0282</name>
</gene>
<dbReference type="Proteomes" id="UP000199365">
    <property type="component" value="Unassembled WGS sequence"/>
</dbReference>
<accession>A0A1H0ZZT5</accession>
<name>A0A1H0ZZT5_9BURK</name>
<dbReference type="AlphaFoldDB" id="A0A1H0ZZT5"/>
<dbReference type="RefSeq" id="WP_425199381.1">
    <property type="nucleotide sequence ID" value="NZ_FNKX01000001.1"/>
</dbReference>
<organism evidence="2 3">
    <name type="scientific">Paraburkholderia tuberum</name>
    <dbReference type="NCBI Taxonomy" id="157910"/>
    <lineage>
        <taxon>Bacteria</taxon>
        <taxon>Pseudomonadati</taxon>
        <taxon>Pseudomonadota</taxon>
        <taxon>Betaproteobacteria</taxon>
        <taxon>Burkholderiales</taxon>
        <taxon>Burkholderiaceae</taxon>
        <taxon>Paraburkholderia</taxon>
    </lineage>
</organism>
<evidence type="ECO:0000256" key="1">
    <source>
        <dbReference type="SAM" id="MobiDB-lite"/>
    </source>
</evidence>
<dbReference type="STRING" id="157910.SAMN05445850_0282"/>
<proteinExistence type="predicted"/>
<evidence type="ECO:0000313" key="2">
    <source>
        <dbReference type="EMBL" id="SDQ32994.1"/>
    </source>
</evidence>
<dbReference type="EMBL" id="FNKX01000001">
    <property type="protein sequence ID" value="SDQ32994.1"/>
    <property type="molecule type" value="Genomic_DNA"/>
</dbReference>
<keyword evidence="3" id="KW-1185">Reference proteome</keyword>
<feature type="compositionally biased region" description="Low complexity" evidence="1">
    <location>
        <begin position="15"/>
        <end position="24"/>
    </location>
</feature>
<sequence>MSKAMPGSTNNHCIGSDGSTDTDGQGPDFDGSLFSYSSQALTAAGAAPGKPFSFGGASCVLSGGPLDNAVAVWGRPSRCRRASS</sequence>
<evidence type="ECO:0000313" key="3">
    <source>
        <dbReference type="Proteomes" id="UP000199365"/>
    </source>
</evidence>
<protein>
    <submittedName>
        <fullName evidence="2">Uncharacterized protein</fullName>
    </submittedName>
</protein>
<reference evidence="3" key="1">
    <citation type="submission" date="2016-10" db="EMBL/GenBank/DDBJ databases">
        <authorList>
            <person name="Varghese N."/>
            <person name="Submissions S."/>
        </authorList>
    </citation>
    <scope>NUCLEOTIDE SEQUENCE [LARGE SCALE GENOMIC DNA]</scope>
    <source>
        <strain evidence="3">DUS833</strain>
    </source>
</reference>